<feature type="non-terminal residue" evidence="2">
    <location>
        <position position="1"/>
    </location>
</feature>
<keyword evidence="3" id="KW-1185">Reference proteome</keyword>
<comment type="caution">
    <text evidence="2">The sequence shown here is derived from an EMBL/GenBank/DDBJ whole genome shotgun (WGS) entry which is preliminary data.</text>
</comment>
<proteinExistence type="predicted"/>
<protein>
    <submittedName>
        <fullName evidence="2">Uncharacterized protein</fullName>
    </submittedName>
</protein>
<organism evidence="2 3">
    <name type="scientific">Pleuronectes platessa</name>
    <name type="common">European plaice</name>
    <dbReference type="NCBI Taxonomy" id="8262"/>
    <lineage>
        <taxon>Eukaryota</taxon>
        <taxon>Metazoa</taxon>
        <taxon>Chordata</taxon>
        <taxon>Craniata</taxon>
        <taxon>Vertebrata</taxon>
        <taxon>Euteleostomi</taxon>
        <taxon>Actinopterygii</taxon>
        <taxon>Neopterygii</taxon>
        <taxon>Teleostei</taxon>
        <taxon>Neoteleostei</taxon>
        <taxon>Acanthomorphata</taxon>
        <taxon>Carangaria</taxon>
        <taxon>Pleuronectiformes</taxon>
        <taxon>Pleuronectoidei</taxon>
        <taxon>Pleuronectidae</taxon>
        <taxon>Pleuronectes</taxon>
    </lineage>
</organism>
<dbReference type="AlphaFoldDB" id="A0A9N7UI84"/>
<evidence type="ECO:0000313" key="3">
    <source>
        <dbReference type="Proteomes" id="UP001153269"/>
    </source>
</evidence>
<dbReference type="EMBL" id="CADEAL010001247">
    <property type="protein sequence ID" value="CAB1430573.1"/>
    <property type="molecule type" value="Genomic_DNA"/>
</dbReference>
<sequence length="161" mass="17509">TGPEIGEAHSRLIMLNVHLENISTETGPEGYVWLFGSRMPHCVHWPAAIFVCLRFAAGQLSEPRPAFEQPITPTQHRGKAISSRGAPLSHQMVWEMNRAIILVPGNSSDEVKPRRKVEQGVTLKAPIRPPAPRRGGGGGGGGDVCPAKCTDRPRLTAGYRF</sequence>
<evidence type="ECO:0000313" key="2">
    <source>
        <dbReference type="EMBL" id="CAB1430573.1"/>
    </source>
</evidence>
<reference evidence="2" key="1">
    <citation type="submission" date="2020-03" db="EMBL/GenBank/DDBJ databases">
        <authorList>
            <person name="Weist P."/>
        </authorList>
    </citation>
    <scope>NUCLEOTIDE SEQUENCE</scope>
</reference>
<feature type="region of interest" description="Disordered" evidence="1">
    <location>
        <begin position="126"/>
        <end position="149"/>
    </location>
</feature>
<name>A0A9N7UI84_PLEPL</name>
<feature type="compositionally biased region" description="Gly residues" evidence="1">
    <location>
        <begin position="134"/>
        <end position="143"/>
    </location>
</feature>
<accession>A0A9N7UI84</accession>
<gene>
    <name evidence="2" type="ORF">PLEPLA_LOCUS18555</name>
</gene>
<evidence type="ECO:0000256" key="1">
    <source>
        <dbReference type="SAM" id="MobiDB-lite"/>
    </source>
</evidence>
<dbReference type="Proteomes" id="UP001153269">
    <property type="component" value="Unassembled WGS sequence"/>
</dbReference>